<feature type="transmembrane region" description="Helical" evidence="2">
    <location>
        <begin position="77"/>
        <end position="99"/>
    </location>
</feature>
<name>A0A0S2M1L5_9MICC</name>
<keyword evidence="2" id="KW-0812">Transmembrane</keyword>
<feature type="region of interest" description="Disordered" evidence="1">
    <location>
        <begin position="1"/>
        <end position="26"/>
    </location>
</feature>
<accession>A0A0S2M1L5</accession>
<evidence type="ECO:0000256" key="1">
    <source>
        <dbReference type="SAM" id="MobiDB-lite"/>
    </source>
</evidence>
<gene>
    <name evidence="3" type="ORF">AS189_15375</name>
</gene>
<feature type="compositionally biased region" description="Polar residues" evidence="1">
    <location>
        <begin position="1"/>
        <end position="10"/>
    </location>
</feature>
<feature type="transmembrane region" description="Helical" evidence="2">
    <location>
        <begin position="35"/>
        <end position="57"/>
    </location>
</feature>
<reference evidence="4" key="1">
    <citation type="submission" date="2015-11" db="EMBL/GenBank/DDBJ databases">
        <authorList>
            <person name="Kumar R."/>
            <person name="Singh D."/>
            <person name="Swarnkar M.K."/>
            <person name="Singh A.K."/>
            <person name="Kumar S."/>
        </authorList>
    </citation>
    <scope>NUCLEOTIDE SEQUENCE [LARGE SCALE GENOMIC DNA]</scope>
    <source>
        <strain evidence="4">ERGS4:06</strain>
    </source>
</reference>
<evidence type="ECO:0000256" key="2">
    <source>
        <dbReference type="SAM" id="Phobius"/>
    </source>
</evidence>
<keyword evidence="2" id="KW-0472">Membrane</keyword>
<dbReference type="EMBL" id="CP013200">
    <property type="protein sequence ID" value="ALO67613.1"/>
    <property type="molecule type" value="Genomic_DNA"/>
</dbReference>
<protein>
    <submittedName>
        <fullName evidence="3">Uncharacterized protein</fullName>
    </submittedName>
</protein>
<organism evidence="3 4">
    <name type="scientific">Arthrobacter alpinus</name>
    <dbReference type="NCBI Taxonomy" id="656366"/>
    <lineage>
        <taxon>Bacteria</taxon>
        <taxon>Bacillati</taxon>
        <taxon>Actinomycetota</taxon>
        <taxon>Actinomycetes</taxon>
        <taxon>Micrococcales</taxon>
        <taxon>Micrococcaceae</taxon>
        <taxon>Arthrobacter</taxon>
    </lineage>
</organism>
<evidence type="ECO:0000313" key="4">
    <source>
        <dbReference type="Proteomes" id="UP000059574"/>
    </source>
</evidence>
<dbReference type="RefSeq" id="WP_062290793.1">
    <property type="nucleotide sequence ID" value="NZ_CP013200.1"/>
</dbReference>
<keyword evidence="2" id="KW-1133">Transmembrane helix</keyword>
<evidence type="ECO:0000313" key="3">
    <source>
        <dbReference type="EMBL" id="ALO67613.1"/>
    </source>
</evidence>
<feature type="transmembrane region" description="Helical" evidence="2">
    <location>
        <begin position="141"/>
        <end position="161"/>
    </location>
</feature>
<feature type="transmembrane region" description="Helical" evidence="2">
    <location>
        <begin position="111"/>
        <end position="129"/>
    </location>
</feature>
<sequence>MKTAENTAGNTAGHVRGPSATVQQRSPEASANEPAWLFTCVALLGIAALSSAAASSLLPGLSGISDGVSSPSGSGTLMLGVLGVFSAIYGLVALAYGLWALRHGKLLRADIVLLVLSLAAGVHLIGLLMELWRMPAAERTFDATLAAMLVLELSATAVLGWQRNAPLRRSGLGASSPASAVSAPASTTGAAGAPAAAAPTAVTKPRSAAAVVATLFATSLFVAALTTVGMAASTAGELAVPHSGHSDSIHNNHDSNVVPANIQRLKDQEHHH</sequence>
<dbReference type="OrthoDB" id="4951053at2"/>
<reference evidence="3 4" key="2">
    <citation type="journal article" date="2016" name="J. Biotechnol.">
        <title>Complete genome sequence of Arthrobacter alpinus ERGS4:06, a yellow pigmented bacterium tolerant to cold and radiations isolated from Sikkim Himalaya.</title>
        <authorList>
            <person name="Kumar R."/>
            <person name="Singh D."/>
            <person name="Swarnkar M.K."/>
            <person name="Singh A.K."/>
            <person name="Kumar S."/>
        </authorList>
    </citation>
    <scope>NUCLEOTIDE SEQUENCE [LARGE SCALE GENOMIC DNA]</scope>
    <source>
        <strain evidence="3 4">ERGS4:06</strain>
    </source>
</reference>
<dbReference type="AlphaFoldDB" id="A0A0S2M1L5"/>
<proteinExistence type="predicted"/>
<feature type="transmembrane region" description="Helical" evidence="2">
    <location>
        <begin position="208"/>
        <end position="232"/>
    </location>
</feature>
<dbReference type="Proteomes" id="UP000059574">
    <property type="component" value="Chromosome"/>
</dbReference>